<evidence type="ECO:0000256" key="2">
    <source>
        <dbReference type="ARBA" id="ARBA00022801"/>
    </source>
</evidence>
<dbReference type="InterPro" id="IPR001478">
    <property type="entry name" value="PDZ"/>
</dbReference>
<name>A0A0S8FSY9_UNCW3</name>
<dbReference type="GO" id="GO:0004252">
    <property type="term" value="F:serine-type endopeptidase activity"/>
    <property type="evidence" value="ECO:0007669"/>
    <property type="project" value="InterPro"/>
</dbReference>
<proteinExistence type="predicted"/>
<evidence type="ECO:0000259" key="3">
    <source>
        <dbReference type="Pfam" id="PF13180"/>
    </source>
</evidence>
<dbReference type="InterPro" id="IPR051201">
    <property type="entry name" value="Chloro_Bact_Ser_Proteases"/>
</dbReference>
<dbReference type="Pfam" id="PF13180">
    <property type="entry name" value="PDZ_2"/>
    <property type="match status" value="1"/>
</dbReference>
<dbReference type="InterPro" id="IPR036034">
    <property type="entry name" value="PDZ_sf"/>
</dbReference>
<dbReference type="Gene3D" id="2.40.10.120">
    <property type="match status" value="1"/>
</dbReference>
<evidence type="ECO:0000313" key="5">
    <source>
        <dbReference type="Proteomes" id="UP000051373"/>
    </source>
</evidence>
<organism evidence="4 5">
    <name type="scientific">candidate division WOR_3 bacterium SM23_42</name>
    <dbReference type="NCBI Taxonomy" id="1703779"/>
    <lineage>
        <taxon>Bacteria</taxon>
        <taxon>Bacteria division WOR-3</taxon>
    </lineage>
</organism>
<reference evidence="4 5" key="1">
    <citation type="journal article" date="2015" name="Microbiome">
        <title>Genomic resolution of linkages in carbon, nitrogen, and sulfur cycling among widespread estuary sediment bacteria.</title>
        <authorList>
            <person name="Baker B.J."/>
            <person name="Lazar C.S."/>
            <person name="Teske A.P."/>
            <person name="Dick G.J."/>
        </authorList>
    </citation>
    <scope>NUCLEOTIDE SEQUENCE [LARGE SCALE GENOMIC DNA]</scope>
    <source>
        <strain evidence="4">SM23_42</strain>
    </source>
</reference>
<dbReference type="AlphaFoldDB" id="A0A0S8FSY9"/>
<dbReference type="InterPro" id="IPR009003">
    <property type="entry name" value="Peptidase_S1_PA"/>
</dbReference>
<dbReference type="SUPFAM" id="SSF50494">
    <property type="entry name" value="Trypsin-like serine proteases"/>
    <property type="match status" value="1"/>
</dbReference>
<dbReference type="SUPFAM" id="SSF50156">
    <property type="entry name" value="PDZ domain-like"/>
    <property type="match status" value="1"/>
</dbReference>
<dbReference type="STRING" id="1703779.AMJ83_08000"/>
<comment type="caution">
    <text evidence="4">The sequence shown here is derived from an EMBL/GenBank/DDBJ whole genome shotgun (WGS) entry which is preliminary data.</text>
</comment>
<evidence type="ECO:0000313" key="4">
    <source>
        <dbReference type="EMBL" id="KPK63178.1"/>
    </source>
</evidence>
<dbReference type="InterPro" id="IPR001940">
    <property type="entry name" value="Peptidase_S1C"/>
</dbReference>
<keyword evidence="1" id="KW-0645">Protease</keyword>
<accession>A0A0S8FSY9</accession>
<dbReference type="GO" id="GO:0006508">
    <property type="term" value="P:proteolysis"/>
    <property type="evidence" value="ECO:0007669"/>
    <property type="project" value="UniProtKB-KW"/>
</dbReference>
<protein>
    <recommendedName>
        <fullName evidence="3">PDZ domain-containing protein</fullName>
    </recommendedName>
</protein>
<evidence type="ECO:0000256" key="1">
    <source>
        <dbReference type="ARBA" id="ARBA00022670"/>
    </source>
</evidence>
<dbReference type="PRINTS" id="PR00834">
    <property type="entry name" value="PROTEASES2C"/>
</dbReference>
<keyword evidence="2" id="KW-0378">Hydrolase</keyword>
<dbReference type="Proteomes" id="UP000051373">
    <property type="component" value="Unassembled WGS sequence"/>
</dbReference>
<dbReference type="EMBL" id="LJUJ01000017">
    <property type="protein sequence ID" value="KPK63178.1"/>
    <property type="molecule type" value="Genomic_DNA"/>
</dbReference>
<sequence length="339" mass="36009">MSKENETTEKIGLIENYRTGVDDTMLDTYSRTVVGVAETVSPAVVNINVLKTRKAQNARDLRNASGSGLIIAPDGYVLTNDHVVYGASLIEIKLNDGRKFSGQVIGSDSTTDTAVLRILGSNLPTAHLGDSKNLKVGQLVVAIGNPFGFQCTVTAGVISALGRALRSTNGRLIENIIQTDAALNPGSSGGPLVDSQGDVIGMNTAVIYPAQGLCFAIPINTVKRVVQMLISKGTVSRGYIGIIAQPATLRRRIVRALKLAQESGVGVVEVASHSPAEKARILPNDVILSIASTTTTNIDELHRFLDENPAGKNYTITVLRGVTLLKLKILPVETPPHEK</sequence>
<feature type="domain" description="PDZ" evidence="3">
    <location>
        <begin position="249"/>
        <end position="329"/>
    </location>
</feature>
<gene>
    <name evidence="4" type="ORF">AMJ83_08000</name>
</gene>
<dbReference type="PANTHER" id="PTHR43343">
    <property type="entry name" value="PEPTIDASE S12"/>
    <property type="match status" value="1"/>
</dbReference>
<dbReference type="Pfam" id="PF13365">
    <property type="entry name" value="Trypsin_2"/>
    <property type="match status" value="1"/>
</dbReference>
<dbReference type="Gene3D" id="2.30.42.10">
    <property type="match status" value="1"/>
</dbReference>
<dbReference type="PANTHER" id="PTHR43343:SF3">
    <property type="entry name" value="PROTEASE DO-LIKE 8, CHLOROPLASTIC"/>
    <property type="match status" value="1"/>
</dbReference>